<keyword evidence="7" id="KW-1185">Reference proteome</keyword>
<keyword evidence="1" id="KW-0805">Transcription regulation</keyword>
<dbReference type="GO" id="GO:0003677">
    <property type="term" value="F:DNA binding"/>
    <property type="evidence" value="ECO:0007669"/>
    <property type="project" value="UniProtKB-UniRule"/>
</dbReference>
<keyword evidence="3" id="KW-0804">Transcription</keyword>
<dbReference type="Gene3D" id="1.10.357.10">
    <property type="entry name" value="Tetracycline Repressor, domain 2"/>
    <property type="match status" value="1"/>
</dbReference>
<dbReference type="PANTHER" id="PTHR47506">
    <property type="entry name" value="TRANSCRIPTIONAL REGULATORY PROTEIN"/>
    <property type="match status" value="1"/>
</dbReference>
<evidence type="ECO:0000256" key="3">
    <source>
        <dbReference type="ARBA" id="ARBA00023163"/>
    </source>
</evidence>
<sequence>MESSANTRERILVTARDLIHARSYNDVGVAEICQQANVLKGSFYHFFPSKRDLTLAVLERIQADAKTMLLDRAFDPAVSPLERLDRLVAATIELQRESAETVGHVLGCPVGNLATELATQDEPIRVATAKAFDGLQARIRGTLEEAGDTLFGVDLDATALAMVAYFEGVLMMAKTQNSLDVLRRLLPALRDIRVTLPAQVAGAKTEH</sequence>
<dbReference type="Pfam" id="PF00440">
    <property type="entry name" value="TetR_N"/>
    <property type="match status" value="1"/>
</dbReference>
<gene>
    <name evidence="6" type="ORF">BJI67_06755</name>
</gene>
<dbReference type="PANTHER" id="PTHR47506:SF6">
    <property type="entry name" value="HTH-TYPE TRANSCRIPTIONAL REPRESSOR NEMR"/>
    <property type="match status" value="1"/>
</dbReference>
<name>A0A1D8K757_9GAMM</name>
<evidence type="ECO:0000313" key="6">
    <source>
        <dbReference type="EMBL" id="AOV16799.1"/>
    </source>
</evidence>
<dbReference type="KEGG" id="aaeo:BJI67_06755"/>
<accession>A0A1D8K757</accession>
<dbReference type="SUPFAM" id="SSF48498">
    <property type="entry name" value="Tetracyclin repressor-like, C-terminal domain"/>
    <property type="match status" value="1"/>
</dbReference>
<dbReference type="AlphaFoldDB" id="A0A1D8K757"/>
<evidence type="ECO:0000259" key="5">
    <source>
        <dbReference type="PROSITE" id="PS50977"/>
    </source>
</evidence>
<dbReference type="Pfam" id="PF21993">
    <property type="entry name" value="TetR_C_13_2"/>
    <property type="match status" value="1"/>
</dbReference>
<proteinExistence type="predicted"/>
<dbReference type="InterPro" id="IPR001647">
    <property type="entry name" value="HTH_TetR"/>
</dbReference>
<evidence type="ECO:0000313" key="7">
    <source>
        <dbReference type="Proteomes" id="UP000095342"/>
    </source>
</evidence>
<feature type="DNA-binding region" description="H-T-H motif" evidence="4">
    <location>
        <begin position="28"/>
        <end position="47"/>
    </location>
</feature>
<dbReference type="InterPro" id="IPR054156">
    <property type="entry name" value="YxaF_TetR_C"/>
</dbReference>
<protein>
    <recommendedName>
        <fullName evidence="5">HTH tetR-type domain-containing protein</fullName>
    </recommendedName>
</protein>
<evidence type="ECO:0000256" key="2">
    <source>
        <dbReference type="ARBA" id="ARBA00023125"/>
    </source>
</evidence>
<dbReference type="SUPFAM" id="SSF46689">
    <property type="entry name" value="Homeodomain-like"/>
    <property type="match status" value="1"/>
</dbReference>
<dbReference type="EMBL" id="CP017448">
    <property type="protein sequence ID" value="AOV16799.1"/>
    <property type="molecule type" value="Genomic_DNA"/>
</dbReference>
<evidence type="ECO:0000256" key="4">
    <source>
        <dbReference type="PROSITE-ProRule" id="PRU00335"/>
    </source>
</evidence>
<feature type="domain" description="HTH tetR-type" evidence="5">
    <location>
        <begin position="5"/>
        <end position="65"/>
    </location>
</feature>
<organism evidence="6 7">
    <name type="scientific">Acidihalobacter aeolianus</name>
    <dbReference type="NCBI Taxonomy" id="2792603"/>
    <lineage>
        <taxon>Bacteria</taxon>
        <taxon>Pseudomonadati</taxon>
        <taxon>Pseudomonadota</taxon>
        <taxon>Gammaproteobacteria</taxon>
        <taxon>Chromatiales</taxon>
        <taxon>Ectothiorhodospiraceae</taxon>
        <taxon>Acidihalobacter</taxon>
    </lineage>
</organism>
<dbReference type="Proteomes" id="UP000095342">
    <property type="component" value="Chromosome"/>
</dbReference>
<keyword evidence="2 4" id="KW-0238">DNA-binding</keyword>
<dbReference type="InterPro" id="IPR036271">
    <property type="entry name" value="Tet_transcr_reg_TetR-rel_C_sf"/>
</dbReference>
<dbReference type="PRINTS" id="PR00455">
    <property type="entry name" value="HTHTETR"/>
</dbReference>
<dbReference type="PROSITE" id="PS50977">
    <property type="entry name" value="HTH_TETR_2"/>
    <property type="match status" value="1"/>
</dbReference>
<evidence type="ECO:0000256" key="1">
    <source>
        <dbReference type="ARBA" id="ARBA00023015"/>
    </source>
</evidence>
<reference evidence="6 7" key="1">
    <citation type="submission" date="2016-09" db="EMBL/GenBank/DDBJ databases">
        <title>Acidihalobacter prosperus V6 (DSM14174).</title>
        <authorList>
            <person name="Khaleque H.N."/>
            <person name="Ramsay J.P."/>
            <person name="Murphy R.J.T."/>
            <person name="Kaksonen A.H."/>
            <person name="Boxall N.J."/>
            <person name="Watkin E.L.J."/>
        </authorList>
    </citation>
    <scope>NUCLEOTIDE SEQUENCE [LARGE SCALE GENOMIC DNA]</scope>
    <source>
        <strain evidence="6 7">V6</strain>
    </source>
</reference>
<dbReference type="InterPro" id="IPR009057">
    <property type="entry name" value="Homeodomain-like_sf"/>
</dbReference>